<keyword evidence="1" id="KW-0732">Signal</keyword>
<name>A0A974ZZK5_9BACT</name>
<keyword evidence="3" id="KW-1185">Reference proteome</keyword>
<dbReference type="Pfam" id="PF13557">
    <property type="entry name" value="Phenol_MetA_deg"/>
    <property type="match status" value="1"/>
</dbReference>
<dbReference type="Proteomes" id="UP000662783">
    <property type="component" value="Chromosome"/>
</dbReference>
<organism evidence="2 3">
    <name type="scientific">Fulvivirga lutea</name>
    <dbReference type="NCBI Taxonomy" id="2810512"/>
    <lineage>
        <taxon>Bacteria</taxon>
        <taxon>Pseudomonadati</taxon>
        <taxon>Bacteroidota</taxon>
        <taxon>Cytophagia</taxon>
        <taxon>Cytophagales</taxon>
        <taxon>Fulvivirgaceae</taxon>
        <taxon>Fulvivirga</taxon>
    </lineage>
</organism>
<dbReference type="KEGG" id="fuv:JR347_11475"/>
<accession>A0A974ZZK5</accession>
<feature type="chain" id="PRO_5037814160" evidence="1">
    <location>
        <begin position="19"/>
        <end position="249"/>
    </location>
</feature>
<sequence length="249" mass="27803">MRILLTLLLCVLFISVQAQETIFTDRPNVTDAVNVLNKGTMQVEVGYLNSTTDFGTSEVTFSTIPNFSFKYGLTDRVELRLLTNYGVLDSPGQDNISGLTPITFSPKFFLIEQDGIIPKASVTTAFTFSDTGEEAFQVEDLNYNFRLLFEYQFNKLTWTNSIGYDFLDNDNSALAYTTVLGYPITDKLGSFVELYGFGESDTSDAAQNLDFGFTYLVSNKLQIDAIYGFNIDDNADSTIFGFGFGYKIN</sequence>
<evidence type="ECO:0000256" key="1">
    <source>
        <dbReference type="SAM" id="SignalP"/>
    </source>
</evidence>
<dbReference type="RefSeq" id="WP_205720748.1">
    <property type="nucleotide sequence ID" value="NZ_CP070608.1"/>
</dbReference>
<gene>
    <name evidence="2" type="ORF">JR347_11475</name>
</gene>
<feature type="signal peptide" evidence="1">
    <location>
        <begin position="1"/>
        <end position="18"/>
    </location>
</feature>
<protein>
    <submittedName>
        <fullName evidence="2">Transporter</fullName>
    </submittedName>
</protein>
<dbReference type="InterPro" id="IPR025737">
    <property type="entry name" value="FApF"/>
</dbReference>
<proteinExistence type="predicted"/>
<dbReference type="EMBL" id="CP070608">
    <property type="protein sequence ID" value="QSE96231.1"/>
    <property type="molecule type" value="Genomic_DNA"/>
</dbReference>
<reference evidence="2" key="1">
    <citation type="submission" date="2021-02" db="EMBL/GenBank/DDBJ databases">
        <title>Fulvivirga sp. S481 isolated from sea water.</title>
        <authorList>
            <person name="Bae S.S."/>
            <person name="Baek K."/>
        </authorList>
    </citation>
    <scope>NUCLEOTIDE SEQUENCE</scope>
    <source>
        <strain evidence="2">S481</strain>
    </source>
</reference>
<dbReference type="AlphaFoldDB" id="A0A974ZZK5"/>
<dbReference type="SUPFAM" id="SSF56935">
    <property type="entry name" value="Porins"/>
    <property type="match status" value="1"/>
</dbReference>
<evidence type="ECO:0000313" key="3">
    <source>
        <dbReference type="Proteomes" id="UP000662783"/>
    </source>
</evidence>
<evidence type="ECO:0000313" key="2">
    <source>
        <dbReference type="EMBL" id="QSE96231.1"/>
    </source>
</evidence>